<dbReference type="EMBL" id="JAJSOW010000107">
    <property type="protein sequence ID" value="KAI9156407.1"/>
    <property type="molecule type" value="Genomic_DNA"/>
</dbReference>
<reference evidence="2" key="1">
    <citation type="journal article" date="2022" name="Plant J.">
        <title>Strategies of tolerance reflected in two North American maple genomes.</title>
        <authorList>
            <person name="McEvoy S.L."/>
            <person name="Sezen U.U."/>
            <person name="Trouern-Trend A."/>
            <person name="McMahon S.M."/>
            <person name="Schaberg P.G."/>
            <person name="Yang J."/>
            <person name="Wegrzyn J.L."/>
            <person name="Swenson N.G."/>
        </authorList>
    </citation>
    <scope>NUCLEOTIDE SEQUENCE</scope>
    <source>
        <strain evidence="2">91603</strain>
    </source>
</reference>
<feature type="region of interest" description="Disordered" evidence="1">
    <location>
        <begin position="33"/>
        <end position="91"/>
    </location>
</feature>
<gene>
    <name evidence="2" type="ORF">LWI28_005895</name>
</gene>
<evidence type="ECO:0000313" key="3">
    <source>
        <dbReference type="Proteomes" id="UP001064489"/>
    </source>
</evidence>
<evidence type="ECO:0000313" key="2">
    <source>
        <dbReference type="EMBL" id="KAI9156407.1"/>
    </source>
</evidence>
<protein>
    <submittedName>
        <fullName evidence="2">Uncharacterized protein</fullName>
    </submittedName>
</protein>
<evidence type="ECO:0000256" key="1">
    <source>
        <dbReference type="SAM" id="MobiDB-lite"/>
    </source>
</evidence>
<sequence>MGRTAQVLFGGSSFWVGGKILTTKSSMDVINAVDSTHESENSSIRSPAMSSELEQQQGRSMPSPDQLKQSPVMEIRSPAPETATPAEAQSKLTLSLPVWSSWI</sequence>
<accession>A0AAD5NGU3</accession>
<dbReference type="Proteomes" id="UP001064489">
    <property type="component" value="Chromosome 12"/>
</dbReference>
<feature type="compositionally biased region" description="Polar residues" evidence="1">
    <location>
        <begin position="41"/>
        <end position="60"/>
    </location>
</feature>
<keyword evidence="3" id="KW-1185">Reference proteome</keyword>
<dbReference type="AlphaFoldDB" id="A0AAD5NGU3"/>
<organism evidence="2 3">
    <name type="scientific">Acer negundo</name>
    <name type="common">Box elder</name>
    <dbReference type="NCBI Taxonomy" id="4023"/>
    <lineage>
        <taxon>Eukaryota</taxon>
        <taxon>Viridiplantae</taxon>
        <taxon>Streptophyta</taxon>
        <taxon>Embryophyta</taxon>
        <taxon>Tracheophyta</taxon>
        <taxon>Spermatophyta</taxon>
        <taxon>Magnoliopsida</taxon>
        <taxon>eudicotyledons</taxon>
        <taxon>Gunneridae</taxon>
        <taxon>Pentapetalae</taxon>
        <taxon>rosids</taxon>
        <taxon>malvids</taxon>
        <taxon>Sapindales</taxon>
        <taxon>Sapindaceae</taxon>
        <taxon>Hippocastanoideae</taxon>
        <taxon>Acereae</taxon>
        <taxon>Acer</taxon>
    </lineage>
</organism>
<feature type="compositionally biased region" description="Low complexity" evidence="1">
    <location>
        <begin position="78"/>
        <end position="88"/>
    </location>
</feature>
<reference evidence="2" key="2">
    <citation type="submission" date="2023-02" db="EMBL/GenBank/DDBJ databases">
        <authorList>
            <person name="Swenson N.G."/>
            <person name="Wegrzyn J.L."/>
            <person name="Mcevoy S.L."/>
        </authorList>
    </citation>
    <scope>NUCLEOTIDE SEQUENCE</scope>
    <source>
        <strain evidence="2">91603</strain>
        <tissue evidence="2">Leaf</tissue>
    </source>
</reference>
<comment type="caution">
    <text evidence="2">The sequence shown here is derived from an EMBL/GenBank/DDBJ whole genome shotgun (WGS) entry which is preliminary data.</text>
</comment>
<name>A0AAD5NGU3_ACENE</name>
<proteinExistence type="predicted"/>